<evidence type="ECO:0000313" key="5">
    <source>
        <dbReference type="Proteomes" id="UP000244184"/>
    </source>
</evidence>
<dbReference type="InterPro" id="IPR039424">
    <property type="entry name" value="SBP_5"/>
</dbReference>
<gene>
    <name evidence="4" type="ORF">C8Z91_31535</name>
</gene>
<evidence type="ECO:0000256" key="1">
    <source>
        <dbReference type="ARBA" id="ARBA00023125"/>
    </source>
</evidence>
<evidence type="ECO:0000259" key="2">
    <source>
        <dbReference type="Pfam" id="PF00496"/>
    </source>
</evidence>
<dbReference type="InterPro" id="IPR025370">
    <property type="entry name" value="SgrR_HTH_N"/>
</dbReference>
<dbReference type="Pfam" id="PF12793">
    <property type="entry name" value="SgrR_N"/>
    <property type="match status" value="1"/>
</dbReference>
<dbReference type="AlphaFoldDB" id="A0A2T6FTA7"/>
<organism evidence="4 5">
    <name type="scientific">Paenibacillus elgii</name>
    <dbReference type="NCBI Taxonomy" id="189691"/>
    <lineage>
        <taxon>Bacteria</taxon>
        <taxon>Bacillati</taxon>
        <taxon>Bacillota</taxon>
        <taxon>Bacilli</taxon>
        <taxon>Bacillales</taxon>
        <taxon>Paenibacillaceae</taxon>
        <taxon>Paenibacillus</taxon>
    </lineage>
</organism>
<dbReference type="InterPro" id="IPR000914">
    <property type="entry name" value="SBP_5_dom"/>
</dbReference>
<accession>A0A2T6FTA7</accession>
<proteinExistence type="predicted"/>
<name>A0A2T6FTA7_9BACL</name>
<dbReference type="Gene3D" id="3.40.190.10">
    <property type="entry name" value="Periplasmic binding protein-like II"/>
    <property type="match status" value="1"/>
</dbReference>
<reference evidence="4 5" key="1">
    <citation type="submission" date="2018-03" db="EMBL/GenBank/DDBJ databases">
        <title>Genome sequence of Paenibacillus elgii strain AC13 an antimicrobial compound producing bacteria.</title>
        <authorList>
            <person name="Kurokawa A.S."/>
            <person name="Araujo J.F."/>
            <person name="Costa R.A."/>
            <person name="Ortega D.B."/>
            <person name="Pires A.S."/>
            <person name="Pappas G.J.Jr."/>
            <person name="Franco O.L."/>
            <person name="Barreto C."/>
            <person name="Magalhaes B.S."/>
            <person name="Kruger R.H."/>
        </authorList>
    </citation>
    <scope>NUCLEOTIDE SEQUENCE [LARGE SCALE GENOMIC DNA]</scope>
    <source>
        <strain evidence="4 5">AC13</strain>
    </source>
</reference>
<evidence type="ECO:0000259" key="3">
    <source>
        <dbReference type="Pfam" id="PF12793"/>
    </source>
</evidence>
<dbReference type="GO" id="GO:0015833">
    <property type="term" value="P:peptide transport"/>
    <property type="evidence" value="ECO:0007669"/>
    <property type="project" value="TreeGrafter"/>
</dbReference>
<dbReference type="RefSeq" id="WP_108534707.1">
    <property type="nucleotide sequence ID" value="NZ_PYHP01000095.1"/>
</dbReference>
<dbReference type="PANTHER" id="PTHR30290:SF72">
    <property type="entry name" value="HTH-TYPE TRANSCRIPTIONAL REGULATOR SGRR"/>
    <property type="match status" value="1"/>
</dbReference>
<feature type="domain" description="Solute-binding protein family 5" evidence="2">
    <location>
        <begin position="173"/>
        <end position="442"/>
    </location>
</feature>
<dbReference type="GO" id="GO:0003677">
    <property type="term" value="F:DNA binding"/>
    <property type="evidence" value="ECO:0007669"/>
    <property type="project" value="UniProtKB-KW"/>
</dbReference>
<dbReference type="EMBL" id="PYHP01000095">
    <property type="protein sequence ID" value="PUA35143.1"/>
    <property type="molecule type" value="Genomic_DNA"/>
</dbReference>
<keyword evidence="1" id="KW-0238">DNA-binding</keyword>
<dbReference type="SUPFAM" id="SSF53850">
    <property type="entry name" value="Periplasmic binding protein-like II"/>
    <property type="match status" value="1"/>
</dbReference>
<dbReference type="Pfam" id="PF00496">
    <property type="entry name" value="SBP_bac_5"/>
    <property type="match status" value="1"/>
</dbReference>
<sequence>MLEIQYFELHRTFHRPGEAWPEVSVANLTGLWLCTERNVKMILKKLERAGWIEWSPGRGRGHVSRVRFLMEPQELLLELSKRAMQEGRLNDALEWLERFGQGTDTKERFMAWLSDYFGYKKETADSKPVETLRFPVFRSILTLDPGRMIYAFEAHLVKQLYNTLVIFNEQRQTVEPQVAHYWECSSDHLVWKFYLRRGIMFHHGRELTAHDVAFSLRRLMRTTEPLTQHWLVRGFEEVRVLDERVVEIRLRSPNHLLLRFLCSPATSILPEELVAGREEAFALAPVGSGPFRLELWNESRCVLTANPSYFEGRAHLDRVEVVFLPPEEVHNFQAGDSEKMLCNHEGASYPVRHHWERIELLNNGCTMLSYNMRQGGPQQDVRFRKALHHLVDRKSMVERLGENRRFPAAGMQPHDYLGQEDHAFDPSVARKLLDEMGYKGEPFRIAAVWKHLADAYWLRDRCRAFGIEAEVVCYEISELAQRVRDHKLNAEALLHQFVIDEGEVSLLELYLREDSYVRLVMDEELSARVEKIASDLLASPSPEYRKHRMQELEALMNHEHVVLFLLFKGLQTAHDPSLRGVTFNSLGWIDFKNVWLQSV</sequence>
<protein>
    <submittedName>
        <fullName evidence="4">ABC transporter substrate-binding protein</fullName>
    </submittedName>
</protein>
<comment type="caution">
    <text evidence="4">The sequence shown here is derived from an EMBL/GenBank/DDBJ whole genome shotgun (WGS) entry which is preliminary data.</text>
</comment>
<dbReference type="PANTHER" id="PTHR30290">
    <property type="entry name" value="PERIPLASMIC BINDING COMPONENT OF ABC TRANSPORTER"/>
    <property type="match status" value="1"/>
</dbReference>
<evidence type="ECO:0000313" key="4">
    <source>
        <dbReference type="EMBL" id="PUA35143.1"/>
    </source>
</evidence>
<feature type="domain" description="Transcriptional regulator SgrR N-terminal HTH" evidence="3">
    <location>
        <begin position="4"/>
        <end position="97"/>
    </location>
</feature>
<dbReference type="Gene3D" id="3.10.105.10">
    <property type="entry name" value="Dipeptide-binding Protein, Domain 3"/>
    <property type="match status" value="1"/>
</dbReference>
<dbReference type="GO" id="GO:1904680">
    <property type="term" value="F:peptide transmembrane transporter activity"/>
    <property type="evidence" value="ECO:0007669"/>
    <property type="project" value="TreeGrafter"/>
</dbReference>
<dbReference type="Proteomes" id="UP000244184">
    <property type="component" value="Unassembled WGS sequence"/>
</dbReference>